<keyword evidence="2" id="KW-1185">Reference proteome</keyword>
<gene>
    <name evidence="1" type="ORF">K503DRAFT_780643</name>
</gene>
<name>A0A1B7N9D3_9AGAM</name>
<dbReference type="OrthoDB" id="10536004at2759"/>
<dbReference type="EMBL" id="KV448180">
    <property type="protein sequence ID" value="OAX41434.1"/>
    <property type="molecule type" value="Genomic_DNA"/>
</dbReference>
<organism evidence="1 2">
    <name type="scientific">Rhizopogon vinicolor AM-OR11-026</name>
    <dbReference type="NCBI Taxonomy" id="1314800"/>
    <lineage>
        <taxon>Eukaryota</taxon>
        <taxon>Fungi</taxon>
        <taxon>Dikarya</taxon>
        <taxon>Basidiomycota</taxon>
        <taxon>Agaricomycotina</taxon>
        <taxon>Agaricomycetes</taxon>
        <taxon>Agaricomycetidae</taxon>
        <taxon>Boletales</taxon>
        <taxon>Suillineae</taxon>
        <taxon>Rhizopogonaceae</taxon>
        <taxon>Rhizopogon</taxon>
    </lineage>
</organism>
<proteinExistence type="predicted"/>
<dbReference type="InParanoid" id="A0A1B7N9D3"/>
<protein>
    <submittedName>
        <fullName evidence="1">Uncharacterized protein</fullName>
    </submittedName>
</protein>
<accession>A0A1B7N9D3</accession>
<dbReference type="AlphaFoldDB" id="A0A1B7N9D3"/>
<dbReference type="Proteomes" id="UP000092154">
    <property type="component" value="Unassembled WGS sequence"/>
</dbReference>
<reference evidence="1 2" key="1">
    <citation type="submission" date="2016-06" db="EMBL/GenBank/DDBJ databases">
        <title>Comparative genomics of the ectomycorrhizal sister species Rhizopogon vinicolor and Rhizopogon vesiculosus (Basidiomycota: Boletales) reveals a divergence of the mating type B locus.</title>
        <authorList>
            <consortium name="DOE Joint Genome Institute"/>
            <person name="Mujic A.B."/>
            <person name="Kuo A."/>
            <person name="Tritt A."/>
            <person name="Lipzen A."/>
            <person name="Chen C."/>
            <person name="Johnson J."/>
            <person name="Sharma A."/>
            <person name="Barry K."/>
            <person name="Grigoriev I.V."/>
            <person name="Spatafora J.W."/>
        </authorList>
    </citation>
    <scope>NUCLEOTIDE SEQUENCE [LARGE SCALE GENOMIC DNA]</scope>
    <source>
        <strain evidence="1 2">AM-OR11-026</strain>
    </source>
</reference>
<sequence length="251" mass="29114">MSSDFLIRGNPRKLKPSLRACEINFRMWSLDPPWVFEVLRPRGFQKTTSLQTPPSTRLPYIQYYGYAVSREWLVQRAEQHCSEELPDRNDKRYEYTATKKAYYFICGWADVLDYLDQKCCFTGHSISPDGWALESDGDADDELEDPGDEHVLVLVLCSDRDQQRTMQERVNFLTRNYRACTPVVADRLEWAVVQLCNVRTIGQVYLTFRMSLNVHVNGAKIDRNDTTQRASNDSNRLSVTKRYAQMAMSAV</sequence>
<evidence type="ECO:0000313" key="1">
    <source>
        <dbReference type="EMBL" id="OAX41434.1"/>
    </source>
</evidence>
<evidence type="ECO:0000313" key="2">
    <source>
        <dbReference type="Proteomes" id="UP000092154"/>
    </source>
</evidence>